<keyword evidence="5 11" id="KW-0592">Phosphate transport</keyword>
<evidence type="ECO:0000256" key="3">
    <source>
        <dbReference type="ARBA" id="ARBA00022448"/>
    </source>
</evidence>
<dbReference type="InterPro" id="IPR001204">
    <property type="entry name" value="Phos_transporter"/>
</dbReference>
<comment type="catalytic activity">
    <reaction evidence="10">
        <text>phosphate(in) + H(+)(in) = phosphate(out) + H(+)(out)</text>
        <dbReference type="Rhea" id="RHEA:29939"/>
        <dbReference type="ChEBI" id="CHEBI:15378"/>
        <dbReference type="ChEBI" id="CHEBI:43474"/>
    </reaction>
</comment>
<gene>
    <name evidence="13" type="ORF">D3H34_17330</name>
</gene>
<dbReference type="GO" id="GO:0005886">
    <property type="term" value="C:plasma membrane"/>
    <property type="evidence" value="ECO:0007669"/>
    <property type="project" value="UniProtKB-SubCell"/>
</dbReference>
<evidence type="ECO:0000256" key="8">
    <source>
        <dbReference type="ARBA" id="ARBA00022989"/>
    </source>
</evidence>
<feature type="transmembrane region" description="Helical" evidence="11">
    <location>
        <begin position="280"/>
        <end position="299"/>
    </location>
</feature>
<comment type="similarity">
    <text evidence="2">Belongs to the inorganic phosphate transporter (PiT) (TC 2.A.20) family. Pit subfamily.</text>
</comment>
<dbReference type="GO" id="GO:0005315">
    <property type="term" value="F:phosphate transmembrane transporter activity"/>
    <property type="evidence" value="ECO:0007669"/>
    <property type="project" value="InterPro"/>
</dbReference>
<evidence type="ECO:0000256" key="5">
    <source>
        <dbReference type="ARBA" id="ARBA00022592"/>
    </source>
</evidence>
<dbReference type="PANTHER" id="PTHR11101">
    <property type="entry name" value="PHOSPHATE TRANSPORTER"/>
    <property type="match status" value="1"/>
</dbReference>
<dbReference type="PANTHER" id="PTHR11101:SF65">
    <property type="entry name" value="LOW-AFFINITY INORGANIC PHOSPHATE TRANSPORTER PITA-RELATED"/>
    <property type="match status" value="1"/>
</dbReference>
<dbReference type="Pfam" id="PF01384">
    <property type="entry name" value="PHO4"/>
    <property type="match status" value="1"/>
</dbReference>
<dbReference type="Proteomes" id="UP000265619">
    <property type="component" value="Unassembled WGS sequence"/>
</dbReference>
<evidence type="ECO:0000256" key="9">
    <source>
        <dbReference type="ARBA" id="ARBA00023136"/>
    </source>
</evidence>
<protein>
    <recommendedName>
        <fullName evidence="11">Phosphate transporter</fullName>
    </recommendedName>
</protein>
<evidence type="ECO:0000256" key="7">
    <source>
        <dbReference type="ARBA" id="ARBA00022847"/>
    </source>
</evidence>
<evidence type="ECO:0000313" key="13">
    <source>
        <dbReference type="EMBL" id="RIX78140.1"/>
    </source>
</evidence>
<feature type="transmembrane region" description="Helical" evidence="11">
    <location>
        <begin position="32"/>
        <end position="55"/>
    </location>
</feature>
<evidence type="ECO:0000313" key="14">
    <source>
        <dbReference type="Proteomes" id="UP000265619"/>
    </source>
</evidence>
<evidence type="ECO:0000256" key="11">
    <source>
        <dbReference type="RuleBase" id="RU363058"/>
    </source>
</evidence>
<evidence type="ECO:0000256" key="2">
    <source>
        <dbReference type="ARBA" id="ARBA00005342"/>
    </source>
</evidence>
<feature type="transmembrane region" description="Helical" evidence="11">
    <location>
        <begin position="212"/>
        <end position="234"/>
    </location>
</feature>
<evidence type="ECO:0000256" key="4">
    <source>
        <dbReference type="ARBA" id="ARBA00022475"/>
    </source>
</evidence>
<feature type="transmembrane region" description="Helical" evidence="11">
    <location>
        <begin position="67"/>
        <end position="90"/>
    </location>
</feature>
<dbReference type="GO" id="GO:0015293">
    <property type="term" value="F:symporter activity"/>
    <property type="evidence" value="ECO:0007669"/>
    <property type="project" value="UniProtKB-KW"/>
</dbReference>
<reference evidence="13 14" key="1">
    <citation type="submission" date="2018-09" db="EMBL/GenBank/DDBJ databases">
        <title>Acidovorax cavernicola nov. sp. isolated from Gruta de las Maravillas (Aracena, Spain).</title>
        <authorList>
            <person name="Jurado V."/>
            <person name="Gutierrez-Patricio S."/>
            <person name="Gonzalez-Pimentel J.L."/>
            <person name="Miller A.Z."/>
            <person name="Laiz L."/>
            <person name="Saiz-Jimenez C."/>
        </authorList>
    </citation>
    <scope>NUCLEOTIDE SEQUENCE [LARGE SCALE GENOMIC DNA]</scope>
    <source>
        <strain evidence="13 14">1011MAR4D40.2</strain>
    </source>
</reference>
<organism evidence="13 14">
    <name type="scientific">Acidovorax cavernicola</name>
    <dbReference type="NCBI Taxonomy" id="1675792"/>
    <lineage>
        <taxon>Bacteria</taxon>
        <taxon>Pseudomonadati</taxon>
        <taxon>Pseudomonadota</taxon>
        <taxon>Betaproteobacteria</taxon>
        <taxon>Burkholderiales</taxon>
        <taxon>Comamonadaceae</taxon>
        <taxon>Acidovorax</taxon>
    </lineage>
</organism>
<dbReference type="AlphaFoldDB" id="A0A9X8D3E3"/>
<sequence length="547" mass="57514">MNTLAASPPDSPEMPAAPRAAHRPQLDAKPSAITLITFVGLLAAGLLFTAWSLVGDVAASGAPVTTWVPYILLGVALLIALGFEFVNGFHDTANAVATVIYTHSLPPNFAVVWSGFFNFLGVLVSSGAVAFGIIALLPVELILQVGSGAGFAMVFALLIAAIIWNLGTWWLGLPASSSHTLIGSIIGVGVANALMHGRDGTSGVDWAQATKVGYSLLLSPLVGFGCAALLLLALRAFVKNRALYEEPKGSTPPPWWIRGLLILTCTGVSFAHGSNDGQKGMGLIMLILVGTVPMAYALNRAMPANETVKFVAVAEMTQNALNRKAPTALPALEPAAARDTLSTYVRTREFNDRVVPALAVTAGSIGQQVRQHGSLAAVPAEAVANVRNDMYLASEAIRHLDKSGAAKFDDETKLRVDTFRQELDSATRFIPLWVKIAVAIALGLGTMIGWKRIVVTVGEKIGKTHLSYAQGASAELVAMCTIGAADMYGLPVSTTHVLSSGVAGTMTASGSGLQMSTLRNLALAWVLTLPVAMLLSGSLYWLFTRLF</sequence>
<feature type="transmembrane region" description="Helical" evidence="11">
    <location>
        <begin position="149"/>
        <end position="171"/>
    </location>
</feature>
<keyword evidence="3 11" id="KW-0813">Transport</keyword>
<keyword evidence="14" id="KW-1185">Reference proteome</keyword>
<accession>A0A9X8D3E3</accession>
<feature type="region of interest" description="Disordered" evidence="12">
    <location>
        <begin position="1"/>
        <end position="21"/>
    </location>
</feature>
<comment type="subcellular location">
    <subcellularLocation>
        <location evidence="1">Cell membrane</location>
        <topology evidence="1">Multi-pass membrane protein</topology>
    </subcellularLocation>
    <subcellularLocation>
        <location evidence="11">Membrane</location>
        <topology evidence="11">Multi-pass membrane protein</topology>
    </subcellularLocation>
</comment>
<evidence type="ECO:0000256" key="6">
    <source>
        <dbReference type="ARBA" id="ARBA00022692"/>
    </source>
</evidence>
<keyword evidence="4" id="KW-1003">Cell membrane</keyword>
<keyword evidence="8 11" id="KW-1133">Transmembrane helix</keyword>
<evidence type="ECO:0000256" key="10">
    <source>
        <dbReference type="ARBA" id="ARBA00047348"/>
    </source>
</evidence>
<name>A0A9X8D3E3_9BURK</name>
<keyword evidence="6 11" id="KW-0812">Transmembrane</keyword>
<evidence type="ECO:0000256" key="12">
    <source>
        <dbReference type="SAM" id="MobiDB-lite"/>
    </source>
</evidence>
<dbReference type="OrthoDB" id="9779554at2"/>
<feature type="transmembrane region" description="Helical" evidence="11">
    <location>
        <begin position="110"/>
        <end position="137"/>
    </location>
</feature>
<evidence type="ECO:0000256" key="1">
    <source>
        <dbReference type="ARBA" id="ARBA00004651"/>
    </source>
</evidence>
<keyword evidence="7" id="KW-0769">Symport</keyword>
<comment type="caution">
    <text evidence="13">The sequence shown here is derived from an EMBL/GenBank/DDBJ whole genome shotgun (WGS) entry which is preliminary data.</text>
</comment>
<dbReference type="EMBL" id="QXMN01000021">
    <property type="protein sequence ID" value="RIX78140.1"/>
    <property type="molecule type" value="Genomic_DNA"/>
</dbReference>
<dbReference type="RefSeq" id="WP_119555156.1">
    <property type="nucleotide sequence ID" value="NZ_QXMN01000021.1"/>
</dbReference>
<feature type="transmembrane region" description="Helical" evidence="11">
    <location>
        <begin position="429"/>
        <end position="450"/>
    </location>
</feature>
<dbReference type="GO" id="GO:0035435">
    <property type="term" value="P:phosphate ion transmembrane transport"/>
    <property type="evidence" value="ECO:0007669"/>
    <property type="project" value="TreeGrafter"/>
</dbReference>
<proteinExistence type="inferred from homology"/>
<feature type="transmembrane region" description="Helical" evidence="11">
    <location>
        <begin position="522"/>
        <end position="543"/>
    </location>
</feature>
<keyword evidence="9 11" id="KW-0472">Membrane</keyword>